<name>A0AAJ5MAV1_XANOO</name>
<organism evidence="1 2">
    <name type="scientific">Xanthomonas oryzae pv. oryzae</name>
    <dbReference type="NCBI Taxonomy" id="64187"/>
    <lineage>
        <taxon>Bacteria</taxon>
        <taxon>Pseudomonadati</taxon>
        <taxon>Pseudomonadota</taxon>
        <taxon>Gammaproteobacteria</taxon>
        <taxon>Lysobacterales</taxon>
        <taxon>Lysobacteraceae</taxon>
        <taxon>Xanthomonas</taxon>
    </lineage>
</organism>
<dbReference type="AlphaFoldDB" id="A0AAJ5MAV1"/>
<dbReference type="RefSeq" id="WP_154741215.1">
    <property type="nucleotide sequence ID" value="NZ_CP011532.1"/>
</dbReference>
<gene>
    <name evidence="1" type="ORF">IXO792_06055</name>
</gene>
<evidence type="ECO:0000313" key="1">
    <source>
        <dbReference type="EMBL" id="UXW00768.1"/>
    </source>
</evidence>
<proteinExistence type="predicted"/>
<reference evidence="1" key="1">
    <citation type="submission" date="2015-01" db="EMBL/GenBank/DDBJ databases">
        <authorList>
            <person name="Midha S."/>
            <person name="Anil M.G."/>
            <person name="Mishra D."/>
            <person name="Brahma K."/>
            <person name="Laha G.S."/>
            <person name="Sundaram R.M."/>
            <person name="Sonti R.V."/>
            <person name="Patil P.B."/>
        </authorList>
    </citation>
    <scope>NUCLEOTIDE SEQUENCE</scope>
    <source>
        <strain evidence="1">IXO792</strain>
    </source>
</reference>
<evidence type="ECO:0000313" key="2">
    <source>
        <dbReference type="Proteomes" id="UP000187097"/>
    </source>
</evidence>
<dbReference type="EMBL" id="CP047493">
    <property type="protein sequence ID" value="UXW00768.1"/>
    <property type="molecule type" value="Genomic_DNA"/>
</dbReference>
<sequence length="54" mass="5906">MATCPYSLEENWQRSLAMQAALLTLHKSRIGATYAAHDGDTCCRRFAAAVPSGY</sequence>
<dbReference type="Proteomes" id="UP000187097">
    <property type="component" value="Chromosome"/>
</dbReference>
<protein>
    <submittedName>
        <fullName evidence="1">Uncharacterized protein</fullName>
    </submittedName>
</protein>
<reference evidence="1" key="2">
    <citation type="submission" date="2020-01" db="EMBL/GenBank/DDBJ databases">
        <title>Complete genome investigation of Xanthomonas oryzae strains.</title>
        <authorList>
            <person name="Kaur A."/>
            <person name="Bansal K."/>
            <person name="Patil P.B."/>
        </authorList>
    </citation>
    <scope>NUCLEOTIDE SEQUENCE</scope>
    <source>
        <strain evidence="1">IXO792</strain>
    </source>
</reference>
<accession>A0AAJ5MAV1</accession>